<dbReference type="EMBL" id="JACHDB010000001">
    <property type="protein sequence ID" value="MBB5430318.1"/>
    <property type="molecule type" value="Genomic_DNA"/>
</dbReference>
<organism evidence="1 2">
    <name type="scientific">Nocardiopsis composta</name>
    <dbReference type="NCBI Taxonomy" id="157465"/>
    <lineage>
        <taxon>Bacteria</taxon>
        <taxon>Bacillati</taxon>
        <taxon>Actinomycetota</taxon>
        <taxon>Actinomycetes</taxon>
        <taxon>Streptosporangiales</taxon>
        <taxon>Nocardiopsidaceae</taxon>
        <taxon>Nocardiopsis</taxon>
    </lineage>
</organism>
<gene>
    <name evidence="1" type="ORF">HDA36_000402</name>
</gene>
<dbReference type="Proteomes" id="UP000572635">
    <property type="component" value="Unassembled WGS sequence"/>
</dbReference>
<accession>A0A7W8QH20</accession>
<evidence type="ECO:0000313" key="1">
    <source>
        <dbReference type="EMBL" id="MBB5430318.1"/>
    </source>
</evidence>
<proteinExistence type="predicted"/>
<comment type="caution">
    <text evidence="1">The sequence shown here is derived from an EMBL/GenBank/DDBJ whole genome shotgun (WGS) entry which is preliminary data.</text>
</comment>
<protein>
    <submittedName>
        <fullName evidence="1">Uncharacterized protein</fullName>
    </submittedName>
</protein>
<name>A0A7W8QH20_9ACTN</name>
<keyword evidence="2" id="KW-1185">Reference proteome</keyword>
<evidence type="ECO:0000313" key="2">
    <source>
        <dbReference type="Proteomes" id="UP000572635"/>
    </source>
</evidence>
<dbReference type="AlphaFoldDB" id="A0A7W8QH20"/>
<sequence>MATRYDERAAIHDGTVRLAPIRIRLRGLARSKNTP</sequence>
<reference evidence="1 2" key="1">
    <citation type="submission" date="2020-08" db="EMBL/GenBank/DDBJ databases">
        <title>Sequencing the genomes of 1000 actinobacteria strains.</title>
        <authorList>
            <person name="Klenk H.-P."/>
        </authorList>
    </citation>
    <scope>NUCLEOTIDE SEQUENCE [LARGE SCALE GENOMIC DNA]</scope>
    <source>
        <strain evidence="1 2">DSM 44551</strain>
    </source>
</reference>